<dbReference type="AlphaFoldDB" id="A0A0D2WW82"/>
<feature type="compositionally biased region" description="Basic residues" evidence="1">
    <location>
        <begin position="45"/>
        <end position="56"/>
    </location>
</feature>
<keyword evidence="2" id="KW-0812">Transmembrane</keyword>
<feature type="transmembrane region" description="Helical" evidence="2">
    <location>
        <begin position="99"/>
        <end position="121"/>
    </location>
</feature>
<feature type="region of interest" description="Disordered" evidence="1">
    <location>
        <begin position="1"/>
        <end position="74"/>
    </location>
</feature>
<name>A0A0D2WW82_CAPO3</name>
<sequence length="157" mass="17611">MRPSLATGTRPRRPLPNEKTSRLPEINPQPLKKANEKKIGSKILKQTKRNRTKRKPARLDQETKLSHGTSKSTKTTLQPTCWEAFNCSLFGLCGVILRWSLLCFSFCVLLVFVAFVCFMYPNPSVNVNVCLSSRCSSSHQNARSELQSLGAKSIRNG</sequence>
<evidence type="ECO:0000256" key="1">
    <source>
        <dbReference type="SAM" id="MobiDB-lite"/>
    </source>
</evidence>
<keyword evidence="2" id="KW-0472">Membrane</keyword>
<keyword evidence="4" id="KW-1185">Reference proteome</keyword>
<evidence type="ECO:0000313" key="3">
    <source>
        <dbReference type="EMBL" id="KJE97210.1"/>
    </source>
</evidence>
<dbReference type="Proteomes" id="UP000008743">
    <property type="component" value="Unassembled WGS sequence"/>
</dbReference>
<accession>A0A0D2WW82</accession>
<keyword evidence="2" id="KW-1133">Transmembrane helix</keyword>
<dbReference type="InParanoid" id="A0A0D2WW82"/>
<dbReference type="EMBL" id="KE346373">
    <property type="protein sequence ID" value="KJE97210.1"/>
    <property type="molecule type" value="Genomic_DNA"/>
</dbReference>
<reference evidence="4" key="1">
    <citation type="submission" date="2011-02" db="EMBL/GenBank/DDBJ databases">
        <title>The Genome Sequence of Capsaspora owczarzaki ATCC 30864.</title>
        <authorList>
            <person name="Russ C."/>
            <person name="Cuomo C."/>
            <person name="Burger G."/>
            <person name="Gray M.W."/>
            <person name="Holland P.W.H."/>
            <person name="King N."/>
            <person name="Lang F.B.F."/>
            <person name="Roger A.J."/>
            <person name="Ruiz-Trillo I."/>
            <person name="Young S.K."/>
            <person name="Zeng Q."/>
            <person name="Gargeya S."/>
            <person name="Alvarado L."/>
            <person name="Berlin A."/>
            <person name="Chapman S.B."/>
            <person name="Chen Z."/>
            <person name="Freedman E."/>
            <person name="Gellesch M."/>
            <person name="Goldberg J."/>
            <person name="Griggs A."/>
            <person name="Gujja S."/>
            <person name="Heilman E."/>
            <person name="Heiman D."/>
            <person name="Howarth C."/>
            <person name="Mehta T."/>
            <person name="Neiman D."/>
            <person name="Pearson M."/>
            <person name="Roberts A."/>
            <person name="Saif S."/>
            <person name="Shea T."/>
            <person name="Shenoy N."/>
            <person name="Sisk P."/>
            <person name="Stolte C."/>
            <person name="Sykes S."/>
            <person name="White J."/>
            <person name="Yandava C."/>
            <person name="Haas B."/>
            <person name="Nusbaum C."/>
            <person name="Birren B."/>
        </authorList>
    </citation>
    <scope>NUCLEOTIDE SEQUENCE</scope>
    <source>
        <strain evidence="4">ATCC 30864</strain>
    </source>
</reference>
<evidence type="ECO:0000256" key="2">
    <source>
        <dbReference type="SAM" id="Phobius"/>
    </source>
</evidence>
<protein>
    <submittedName>
        <fullName evidence="3">Uncharacterized protein</fullName>
    </submittedName>
</protein>
<proteinExistence type="predicted"/>
<evidence type="ECO:0000313" key="4">
    <source>
        <dbReference type="Proteomes" id="UP000008743"/>
    </source>
</evidence>
<organism evidence="3 4">
    <name type="scientific">Capsaspora owczarzaki (strain ATCC 30864)</name>
    <dbReference type="NCBI Taxonomy" id="595528"/>
    <lineage>
        <taxon>Eukaryota</taxon>
        <taxon>Filasterea</taxon>
        <taxon>Capsaspora</taxon>
    </lineage>
</organism>
<gene>
    <name evidence="3" type="ORF">CAOG_007653</name>
</gene>